<feature type="transmembrane region" description="Helical" evidence="11">
    <location>
        <begin position="265"/>
        <end position="285"/>
    </location>
</feature>
<dbReference type="GO" id="GO:0007166">
    <property type="term" value="P:cell surface receptor signaling pathway"/>
    <property type="evidence" value="ECO:0007669"/>
    <property type="project" value="TreeGrafter"/>
</dbReference>
<keyword evidence="10" id="KW-0393">Immunoglobulin domain</keyword>
<proteinExistence type="predicted"/>
<dbReference type="InterPro" id="IPR013106">
    <property type="entry name" value="Ig_V-set"/>
</dbReference>
<dbReference type="SMART" id="SM00408">
    <property type="entry name" value="IGc2"/>
    <property type="match status" value="2"/>
</dbReference>
<reference evidence="14" key="1">
    <citation type="submission" date="2025-08" db="UniProtKB">
        <authorList>
            <consortium name="Ensembl"/>
        </authorList>
    </citation>
    <scope>IDENTIFICATION</scope>
</reference>
<evidence type="ECO:0000256" key="12">
    <source>
        <dbReference type="SAM" id="SignalP"/>
    </source>
</evidence>
<keyword evidence="6 11" id="KW-0472">Membrane</keyword>
<dbReference type="GO" id="GO:0042130">
    <property type="term" value="P:negative regulation of T cell proliferation"/>
    <property type="evidence" value="ECO:0007669"/>
    <property type="project" value="TreeGrafter"/>
</dbReference>
<dbReference type="InterPro" id="IPR036179">
    <property type="entry name" value="Ig-like_dom_sf"/>
</dbReference>
<dbReference type="PANTHER" id="PTHR25466">
    <property type="entry name" value="T-LYMPHOCYTE ACTIVATION ANTIGEN"/>
    <property type="match status" value="1"/>
</dbReference>
<dbReference type="OMA" id="RCQISRE"/>
<evidence type="ECO:0000256" key="11">
    <source>
        <dbReference type="SAM" id="Phobius"/>
    </source>
</evidence>
<evidence type="ECO:0000256" key="1">
    <source>
        <dbReference type="ARBA" id="ARBA00004251"/>
    </source>
</evidence>
<evidence type="ECO:0000256" key="6">
    <source>
        <dbReference type="ARBA" id="ARBA00023136"/>
    </source>
</evidence>
<dbReference type="AlphaFoldDB" id="A0A8C1NDW5"/>
<evidence type="ECO:0000256" key="4">
    <source>
        <dbReference type="ARBA" id="ARBA00022729"/>
    </source>
</evidence>
<dbReference type="Pfam" id="PF07686">
    <property type="entry name" value="V-set"/>
    <property type="match status" value="2"/>
</dbReference>
<evidence type="ECO:0000256" key="9">
    <source>
        <dbReference type="ARBA" id="ARBA00023180"/>
    </source>
</evidence>
<evidence type="ECO:0000256" key="10">
    <source>
        <dbReference type="ARBA" id="ARBA00023319"/>
    </source>
</evidence>
<protein>
    <recommendedName>
        <fullName evidence="13">Ig-like domain-containing protein</fullName>
    </recommendedName>
</protein>
<sequence length="347" mass="39347">MRDQLYLFIFMFHFSTGCIVSDVKHIEITAYSGGSVVLPCSCADPQSTVTAFTWEFEQGNRWIQVFQDEKYSGRRVLFNERSPTNLSLLISDLRMNDQGYYNCITESNSITHVDLKVKGCDLVENRKTFKVTGYSGESVVLPCSCTELLAKPEQIQWIYLIENNYKEIYPKEQTENYKNRVKLLNSNTPGNLSLHISALTTEDQGEYQCSVSSQQVVSFRLTVLHAEEKPHVNTITLTTHQASHQTQDSTTSQLNPTQQHTSRNVFILGVFFSVFLLALLAFILWRCRGGRNDKKVTTDGGELKTEQDNQDDVMYSTVVHVKTASTAAHTHSDPVELTEYASVNVKR</sequence>
<dbReference type="InterPro" id="IPR003598">
    <property type="entry name" value="Ig_sub2"/>
</dbReference>
<dbReference type="PANTHER" id="PTHR25466:SF14">
    <property type="entry name" value="BUTYROPHILIN SUBFAMILY 2 MEMBER A2-LIKE-RELATED"/>
    <property type="match status" value="1"/>
</dbReference>
<dbReference type="PROSITE" id="PS50835">
    <property type="entry name" value="IG_LIKE"/>
    <property type="match status" value="2"/>
</dbReference>
<evidence type="ECO:0000256" key="5">
    <source>
        <dbReference type="ARBA" id="ARBA00022989"/>
    </source>
</evidence>
<dbReference type="GO" id="GO:0031295">
    <property type="term" value="P:T cell costimulation"/>
    <property type="evidence" value="ECO:0007669"/>
    <property type="project" value="TreeGrafter"/>
</dbReference>
<dbReference type="InterPro" id="IPR007110">
    <property type="entry name" value="Ig-like_dom"/>
</dbReference>
<dbReference type="Gene3D" id="2.60.40.10">
    <property type="entry name" value="Immunoglobulins"/>
    <property type="match status" value="2"/>
</dbReference>
<accession>A0A8C1NDW5</accession>
<feature type="domain" description="Ig-like" evidence="13">
    <location>
        <begin position="33"/>
        <end position="116"/>
    </location>
</feature>
<comment type="subcellular location">
    <subcellularLocation>
        <location evidence="1">Cell membrane</location>
        <topology evidence="1">Single-pass type I membrane protein</topology>
    </subcellularLocation>
</comment>
<keyword evidence="5 11" id="KW-1133">Transmembrane helix</keyword>
<dbReference type="InterPro" id="IPR013783">
    <property type="entry name" value="Ig-like_fold"/>
</dbReference>
<dbReference type="GO" id="GO:0042102">
    <property type="term" value="P:positive regulation of T cell proliferation"/>
    <property type="evidence" value="ECO:0007669"/>
    <property type="project" value="TreeGrafter"/>
</dbReference>
<organism evidence="14 15">
    <name type="scientific">Cyprinus carpio</name>
    <name type="common">Common carp</name>
    <dbReference type="NCBI Taxonomy" id="7962"/>
    <lineage>
        <taxon>Eukaryota</taxon>
        <taxon>Metazoa</taxon>
        <taxon>Chordata</taxon>
        <taxon>Craniata</taxon>
        <taxon>Vertebrata</taxon>
        <taxon>Euteleostomi</taxon>
        <taxon>Actinopterygii</taxon>
        <taxon>Neopterygii</taxon>
        <taxon>Teleostei</taxon>
        <taxon>Ostariophysi</taxon>
        <taxon>Cypriniformes</taxon>
        <taxon>Cyprinidae</taxon>
        <taxon>Cyprininae</taxon>
        <taxon>Cyprinus</taxon>
    </lineage>
</organism>
<dbReference type="Proteomes" id="UP000694427">
    <property type="component" value="Unplaced"/>
</dbReference>
<evidence type="ECO:0000313" key="15">
    <source>
        <dbReference type="Proteomes" id="UP000694427"/>
    </source>
</evidence>
<keyword evidence="2" id="KW-1003">Cell membrane</keyword>
<keyword evidence="8" id="KW-0675">Receptor</keyword>
<dbReference type="InterPro" id="IPR051713">
    <property type="entry name" value="T-cell_Activation_Regulation"/>
</dbReference>
<dbReference type="SMART" id="SM00409">
    <property type="entry name" value="IG"/>
    <property type="match status" value="2"/>
</dbReference>
<keyword evidence="3 11" id="KW-0812">Transmembrane</keyword>
<evidence type="ECO:0000259" key="13">
    <source>
        <dbReference type="PROSITE" id="PS50835"/>
    </source>
</evidence>
<dbReference type="SMART" id="SM00406">
    <property type="entry name" value="IGv"/>
    <property type="match status" value="2"/>
</dbReference>
<evidence type="ECO:0000256" key="3">
    <source>
        <dbReference type="ARBA" id="ARBA00022692"/>
    </source>
</evidence>
<dbReference type="GO" id="GO:0006955">
    <property type="term" value="P:immune response"/>
    <property type="evidence" value="ECO:0007669"/>
    <property type="project" value="TreeGrafter"/>
</dbReference>
<feature type="domain" description="Ig-like" evidence="13">
    <location>
        <begin position="136"/>
        <end position="222"/>
    </location>
</feature>
<dbReference type="GO" id="GO:0071222">
    <property type="term" value="P:cellular response to lipopolysaccharide"/>
    <property type="evidence" value="ECO:0007669"/>
    <property type="project" value="TreeGrafter"/>
</dbReference>
<name>A0A8C1NDW5_CYPCA</name>
<evidence type="ECO:0000313" key="14">
    <source>
        <dbReference type="Ensembl" id="ENSCCRP00010089477.1"/>
    </source>
</evidence>
<evidence type="ECO:0000256" key="8">
    <source>
        <dbReference type="ARBA" id="ARBA00023170"/>
    </source>
</evidence>
<keyword evidence="15" id="KW-1185">Reference proteome</keyword>
<feature type="chain" id="PRO_5034750957" description="Ig-like domain-containing protein" evidence="12">
    <location>
        <begin position="18"/>
        <end position="347"/>
    </location>
</feature>
<dbReference type="PROSITE" id="PS51257">
    <property type="entry name" value="PROKAR_LIPOPROTEIN"/>
    <property type="match status" value="1"/>
</dbReference>
<feature type="signal peptide" evidence="12">
    <location>
        <begin position="1"/>
        <end position="17"/>
    </location>
</feature>
<reference evidence="14" key="2">
    <citation type="submission" date="2025-09" db="UniProtKB">
        <authorList>
            <consortium name="Ensembl"/>
        </authorList>
    </citation>
    <scope>IDENTIFICATION</scope>
</reference>
<keyword evidence="4 12" id="KW-0732">Signal</keyword>
<dbReference type="InterPro" id="IPR003599">
    <property type="entry name" value="Ig_sub"/>
</dbReference>
<dbReference type="Ensembl" id="ENSCCRT00010099204.1">
    <property type="protein sequence ID" value="ENSCCRP00010089477.1"/>
    <property type="gene ID" value="ENSCCRG00010039106.1"/>
</dbReference>
<dbReference type="GO" id="GO:0009897">
    <property type="term" value="C:external side of plasma membrane"/>
    <property type="evidence" value="ECO:0007669"/>
    <property type="project" value="TreeGrafter"/>
</dbReference>
<evidence type="ECO:0000256" key="2">
    <source>
        <dbReference type="ARBA" id="ARBA00022475"/>
    </source>
</evidence>
<evidence type="ECO:0000256" key="7">
    <source>
        <dbReference type="ARBA" id="ARBA00023157"/>
    </source>
</evidence>
<keyword evidence="9" id="KW-0325">Glycoprotein</keyword>
<keyword evidence="7" id="KW-1015">Disulfide bond</keyword>
<dbReference type="SUPFAM" id="SSF48726">
    <property type="entry name" value="Immunoglobulin"/>
    <property type="match status" value="2"/>
</dbReference>